<sequence>MILLTALAPLLLVLILLIGFRLKTSVAMALSFAVSSVLAFHYWKIPLTNLAAATTEGIIIAATVLWIMAGALFLLAYQKQTGQLDVIRQGFAKLSPDPRLQLLWVGWFGVAFLEGIAGFGTPAAILAPLLVTLGFPPVAAVVLTLIADSAPVSFGALGTPLLIGVAQGAQLPATELLAVANQLVLLDLLAAPVLPVLMLMLYCRLFNPKLPLRPALPHALVAGFAYSISAWCWLQLAGPEFPSMLAALTGFLVSYLYQRCRPLAYPEDALPTDSCNGVTPQQIWSALAPYLAVIALLLLSRLPWLPLKATLLSYQWSFNSLFGTDISTQVSPLYLPGTLFMLVVLLFLANRNKPGALLLSCWRDCWPKLSGAALTLLFALPLVRLFVHSDINSAGLPGMPAYLATLAGNSLAEYWLGFSALLGALGAFIAGSATFSNLLFAEMQLNLAKQAVLDPTLVLALQMLGANAGNMVCLLNLVAAASVVGLQGQERALLKLTVGPMLIYLLLGSMVAWTLFS</sequence>
<evidence type="ECO:0000256" key="6">
    <source>
        <dbReference type="ARBA" id="ARBA00022989"/>
    </source>
</evidence>
<reference evidence="9 10" key="1">
    <citation type="submission" date="2024-09" db="EMBL/GenBank/DDBJ databases">
        <authorList>
            <person name="Sun Q."/>
            <person name="Mori K."/>
        </authorList>
    </citation>
    <scope>NUCLEOTIDE SEQUENCE [LARGE SCALE GENOMIC DNA]</scope>
    <source>
        <strain evidence="9 10">KCTC 23315</strain>
    </source>
</reference>
<comment type="function">
    <text evidence="8">Uptake of L-lactate across the membrane. Can also transport D-lactate and glycolate.</text>
</comment>
<dbReference type="Proteomes" id="UP001589813">
    <property type="component" value="Unassembled WGS sequence"/>
</dbReference>
<feature type="transmembrane region" description="Helical" evidence="8">
    <location>
        <begin position="125"/>
        <end position="147"/>
    </location>
</feature>
<comment type="caution">
    <text evidence="9">The sequence shown here is derived from an EMBL/GenBank/DDBJ whole genome shotgun (WGS) entry which is preliminary data.</text>
</comment>
<accession>A0ABV6BIX4</accession>
<feature type="transmembrane region" description="Helical" evidence="8">
    <location>
        <begin position="215"/>
        <end position="234"/>
    </location>
</feature>
<organism evidence="9 10">
    <name type="scientific">Rheinheimera tilapiae</name>
    <dbReference type="NCBI Taxonomy" id="875043"/>
    <lineage>
        <taxon>Bacteria</taxon>
        <taxon>Pseudomonadati</taxon>
        <taxon>Pseudomonadota</taxon>
        <taxon>Gammaproteobacteria</taxon>
        <taxon>Chromatiales</taxon>
        <taxon>Chromatiaceae</taxon>
        <taxon>Rheinheimera</taxon>
    </lineage>
</organism>
<evidence type="ECO:0000313" key="10">
    <source>
        <dbReference type="Proteomes" id="UP001589813"/>
    </source>
</evidence>
<protein>
    <recommendedName>
        <fullName evidence="8">L-lactate permease</fullName>
    </recommendedName>
</protein>
<feature type="transmembrane region" description="Helical" evidence="8">
    <location>
        <begin position="287"/>
        <end position="306"/>
    </location>
</feature>
<evidence type="ECO:0000256" key="5">
    <source>
        <dbReference type="ARBA" id="ARBA00022692"/>
    </source>
</evidence>
<comment type="similarity">
    <text evidence="2 8">Belongs to the lactate permease family.</text>
</comment>
<proteinExistence type="inferred from homology"/>
<keyword evidence="6 8" id="KW-1133">Transmembrane helix</keyword>
<evidence type="ECO:0000256" key="4">
    <source>
        <dbReference type="ARBA" id="ARBA00022475"/>
    </source>
</evidence>
<dbReference type="RefSeq" id="WP_377249053.1">
    <property type="nucleotide sequence ID" value="NZ_JBHLXP010000011.1"/>
</dbReference>
<keyword evidence="5 8" id="KW-0812">Transmembrane</keyword>
<gene>
    <name evidence="9" type="ORF">ACFFJP_21095</name>
</gene>
<evidence type="ECO:0000256" key="1">
    <source>
        <dbReference type="ARBA" id="ARBA00004651"/>
    </source>
</evidence>
<feature type="transmembrane region" description="Helical" evidence="8">
    <location>
        <begin position="326"/>
        <end position="348"/>
    </location>
</feature>
<keyword evidence="4" id="KW-1003">Cell membrane</keyword>
<evidence type="ECO:0000256" key="8">
    <source>
        <dbReference type="RuleBase" id="RU365092"/>
    </source>
</evidence>
<dbReference type="PANTHER" id="PTHR30003">
    <property type="entry name" value="L-LACTATE PERMEASE"/>
    <property type="match status" value="1"/>
</dbReference>
<feature type="transmembrane region" description="Helical" evidence="8">
    <location>
        <begin position="154"/>
        <end position="171"/>
    </location>
</feature>
<feature type="transmembrane region" description="Helical" evidence="8">
    <location>
        <begin position="452"/>
        <end position="478"/>
    </location>
</feature>
<evidence type="ECO:0000256" key="7">
    <source>
        <dbReference type="ARBA" id="ARBA00023136"/>
    </source>
</evidence>
<dbReference type="PANTHER" id="PTHR30003:SF0">
    <property type="entry name" value="GLYCOLATE PERMEASE GLCA-RELATED"/>
    <property type="match status" value="1"/>
</dbReference>
<dbReference type="Pfam" id="PF02652">
    <property type="entry name" value="Lactate_perm"/>
    <property type="match status" value="1"/>
</dbReference>
<feature type="transmembrane region" description="Helical" evidence="8">
    <location>
        <begin position="57"/>
        <end position="77"/>
    </location>
</feature>
<feature type="transmembrane region" description="Helical" evidence="8">
    <location>
        <begin position="498"/>
        <end position="516"/>
    </location>
</feature>
<keyword evidence="10" id="KW-1185">Reference proteome</keyword>
<name>A0ABV6BIX4_9GAMM</name>
<keyword evidence="3 8" id="KW-0813">Transport</keyword>
<keyword evidence="7 8" id="KW-0472">Membrane</keyword>
<evidence type="ECO:0000256" key="3">
    <source>
        <dbReference type="ARBA" id="ARBA00022448"/>
    </source>
</evidence>
<evidence type="ECO:0000256" key="2">
    <source>
        <dbReference type="ARBA" id="ARBA00010100"/>
    </source>
</evidence>
<feature type="transmembrane region" description="Helical" evidence="8">
    <location>
        <begin position="414"/>
        <end position="440"/>
    </location>
</feature>
<comment type="subcellular location">
    <subcellularLocation>
        <location evidence="8">Cell inner membrane</location>
        <topology evidence="8">Multi-pass membrane protein</topology>
    </subcellularLocation>
    <subcellularLocation>
        <location evidence="1">Cell membrane</location>
        <topology evidence="1">Multi-pass membrane protein</topology>
    </subcellularLocation>
</comment>
<dbReference type="EMBL" id="JBHLXP010000011">
    <property type="protein sequence ID" value="MFC0050787.1"/>
    <property type="molecule type" value="Genomic_DNA"/>
</dbReference>
<feature type="transmembrane region" description="Helical" evidence="8">
    <location>
        <begin position="98"/>
        <end position="119"/>
    </location>
</feature>
<keyword evidence="8" id="KW-0997">Cell inner membrane</keyword>
<dbReference type="InterPro" id="IPR003804">
    <property type="entry name" value="Lactate_perm"/>
</dbReference>
<feature type="transmembrane region" description="Helical" evidence="8">
    <location>
        <begin position="183"/>
        <end position="203"/>
    </location>
</feature>
<evidence type="ECO:0000313" key="9">
    <source>
        <dbReference type="EMBL" id="MFC0050787.1"/>
    </source>
</evidence>
<feature type="transmembrane region" description="Helical" evidence="8">
    <location>
        <begin position="240"/>
        <end position="257"/>
    </location>
</feature>